<name>A0A426DID7_9FIRM</name>
<dbReference type="PANTHER" id="PTHR43005">
    <property type="entry name" value="BLR7065 PROTEIN"/>
    <property type="match status" value="1"/>
</dbReference>
<evidence type="ECO:0000313" key="10">
    <source>
        <dbReference type="Proteomes" id="UP000274920"/>
    </source>
</evidence>
<comment type="subcellular location">
    <subcellularLocation>
        <location evidence="1 7">Cell membrane</location>
        <topology evidence="1 7">Multi-pass membrane protein</topology>
    </subcellularLocation>
</comment>
<dbReference type="CDD" id="cd06261">
    <property type="entry name" value="TM_PBP2"/>
    <property type="match status" value="1"/>
</dbReference>
<evidence type="ECO:0000259" key="8">
    <source>
        <dbReference type="PROSITE" id="PS50928"/>
    </source>
</evidence>
<dbReference type="Gene3D" id="1.10.3720.10">
    <property type="entry name" value="MetI-like"/>
    <property type="match status" value="1"/>
</dbReference>
<evidence type="ECO:0000256" key="1">
    <source>
        <dbReference type="ARBA" id="ARBA00004651"/>
    </source>
</evidence>
<dbReference type="RefSeq" id="WP_125127976.1">
    <property type="nucleotide sequence ID" value="NZ_RHJS01000002.1"/>
</dbReference>
<feature type="transmembrane region" description="Helical" evidence="7">
    <location>
        <begin position="113"/>
        <end position="143"/>
    </location>
</feature>
<gene>
    <name evidence="9" type="ORF">EBB54_14980</name>
</gene>
<dbReference type="PANTHER" id="PTHR43005:SF1">
    <property type="entry name" value="SPERMIDINE_PUTRESCINE TRANSPORT SYSTEM PERMEASE PROTEIN"/>
    <property type="match status" value="1"/>
</dbReference>
<accession>A0A426DID7</accession>
<evidence type="ECO:0000256" key="3">
    <source>
        <dbReference type="ARBA" id="ARBA00022475"/>
    </source>
</evidence>
<keyword evidence="10" id="KW-1185">Reference proteome</keyword>
<comment type="caution">
    <text evidence="9">The sequence shown here is derived from an EMBL/GenBank/DDBJ whole genome shotgun (WGS) entry which is preliminary data.</text>
</comment>
<keyword evidence="3" id="KW-1003">Cell membrane</keyword>
<keyword evidence="6 7" id="KW-0472">Membrane</keyword>
<dbReference type="GO" id="GO:0005886">
    <property type="term" value="C:plasma membrane"/>
    <property type="evidence" value="ECO:0007669"/>
    <property type="project" value="UniProtKB-SubCell"/>
</dbReference>
<dbReference type="Proteomes" id="UP000274920">
    <property type="component" value="Unassembled WGS sequence"/>
</dbReference>
<dbReference type="InterPro" id="IPR000515">
    <property type="entry name" value="MetI-like"/>
</dbReference>
<dbReference type="PROSITE" id="PS50928">
    <property type="entry name" value="ABC_TM1"/>
    <property type="match status" value="1"/>
</dbReference>
<feature type="transmembrane region" description="Helical" evidence="7">
    <location>
        <begin position="81"/>
        <end position="101"/>
    </location>
</feature>
<evidence type="ECO:0000313" key="9">
    <source>
        <dbReference type="EMBL" id="RRK32515.1"/>
    </source>
</evidence>
<feature type="transmembrane region" description="Helical" evidence="7">
    <location>
        <begin position="273"/>
        <end position="290"/>
    </location>
</feature>
<reference evidence="9" key="1">
    <citation type="submission" date="2018-10" db="EMBL/GenBank/DDBJ databases">
        <title>Schaedlerella arabinophila gen. nov. sp. nov., isolated from the mouse intestinal tract and comparative analysis with the genome of the closely related altered Schaedler flora strain ASF502.</title>
        <authorList>
            <person name="Miyake S."/>
            <person name="Soh M."/>
            <person name="Seedorf H."/>
        </authorList>
    </citation>
    <scope>NUCLEOTIDE SEQUENCE [LARGE SCALE GENOMIC DNA]</scope>
    <source>
        <strain evidence="9">DSM 106076</strain>
    </source>
</reference>
<proteinExistence type="inferred from homology"/>
<dbReference type="SUPFAM" id="SSF161098">
    <property type="entry name" value="MetI-like"/>
    <property type="match status" value="1"/>
</dbReference>
<feature type="domain" description="ABC transmembrane type-1" evidence="8">
    <location>
        <begin position="75"/>
        <end position="289"/>
    </location>
</feature>
<organism evidence="9 10">
    <name type="scientific">Schaedlerella arabinosiphila</name>
    <dbReference type="NCBI Taxonomy" id="2044587"/>
    <lineage>
        <taxon>Bacteria</taxon>
        <taxon>Bacillati</taxon>
        <taxon>Bacillota</taxon>
        <taxon>Clostridia</taxon>
        <taxon>Lachnospirales</taxon>
        <taxon>Lachnospiraceae</taxon>
        <taxon>Schaedlerella</taxon>
    </lineage>
</organism>
<evidence type="ECO:0000256" key="2">
    <source>
        <dbReference type="ARBA" id="ARBA00022448"/>
    </source>
</evidence>
<dbReference type="GO" id="GO:0055085">
    <property type="term" value="P:transmembrane transport"/>
    <property type="evidence" value="ECO:0007669"/>
    <property type="project" value="InterPro"/>
</dbReference>
<dbReference type="Pfam" id="PF00528">
    <property type="entry name" value="BPD_transp_1"/>
    <property type="match status" value="1"/>
</dbReference>
<sequence length="299" mass="33816">MEKLKKRFRYDNAGILFVLPAFLYMLVFVGYPIVRNLILSVQDVNAGNLVRGTKHFVWFENYRELLGDSVFTTSLVNTLRYTLLCLVFQFAVGFALALFFSKRFSFARPVRGILLAPWMIPVTVTALMFKLLFATDIGVLNYILRSLGLIEKNIEWLTTPETAMFALICANVWIGIPFNMILISTGLTTIPKELYESASIDGANRVQTFFKITLPLLRPTIESVLILGFIYTFKVYDLVYVMTSGGPVNSTHMLSTYSYKLSFEMFKYSKGSAVANVLLLILMAVGILYIKATTKGEEE</sequence>
<keyword evidence="5 7" id="KW-1133">Transmembrane helix</keyword>
<feature type="transmembrane region" description="Helical" evidence="7">
    <location>
        <begin position="163"/>
        <end position="183"/>
    </location>
</feature>
<comment type="similarity">
    <text evidence="7">Belongs to the binding-protein-dependent transport system permease family.</text>
</comment>
<dbReference type="InterPro" id="IPR035906">
    <property type="entry name" value="MetI-like_sf"/>
</dbReference>
<keyword evidence="4 7" id="KW-0812">Transmembrane</keyword>
<evidence type="ECO:0000256" key="7">
    <source>
        <dbReference type="RuleBase" id="RU363032"/>
    </source>
</evidence>
<keyword evidence="2 7" id="KW-0813">Transport</keyword>
<evidence type="ECO:0000256" key="4">
    <source>
        <dbReference type="ARBA" id="ARBA00022692"/>
    </source>
</evidence>
<feature type="transmembrane region" description="Helical" evidence="7">
    <location>
        <begin position="12"/>
        <end position="34"/>
    </location>
</feature>
<dbReference type="EMBL" id="RHJS01000002">
    <property type="protein sequence ID" value="RRK32515.1"/>
    <property type="molecule type" value="Genomic_DNA"/>
</dbReference>
<dbReference type="AlphaFoldDB" id="A0A426DID7"/>
<protein>
    <submittedName>
        <fullName evidence="9">Sugar ABC transporter permease</fullName>
    </submittedName>
</protein>
<evidence type="ECO:0000256" key="5">
    <source>
        <dbReference type="ARBA" id="ARBA00022989"/>
    </source>
</evidence>
<evidence type="ECO:0000256" key="6">
    <source>
        <dbReference type="ARBA" id="ARBA00023136"/>
    </source>
</evidence>